<keyword evidence="2" id="KW-1133">Transmembrane helix</keyword>
<evidence type="ECO:0000256" key="1">
    <source>
        <dbReference type="SAM" id="MobiDB-lite"/>
    </source>
</evidence>
<dbReference type="EMBL" id="VMQU01000009">
    <property type="protein sequence ID" value="TVS91742.1"/>
    <property type="molecule type" value="Genomic_DNA"/>
</dbReference>
<dbReference type="AlphaFoldDB" id="A0A557XZR0"/>
<gene>
    <name evidence="3" type="ORF">FPZ47_03940</name>
</gene>
<evidence type="ECO:0000313" key="4">
    <source>
        <dbReference type="Proteomes" id="UP000320513"/>
    </source>
</evidence>
<protein>
    <submittedName>
        <fullName evidence="3">Uncharacterized protein</fullName>
    </submittedName>
</protein>
<sequence>MSVNNTGEEQPTTAAAADSDATAIGPPADETAIVPPLADAPHELAWSHAEDDDAGVSWGAAAERAGIILIVAVAVALVLGLVTWLGFYISGKKTRPLPVPDATKPVATIPAAAPVPPPSTVTVTAAPPPTVTVEAAPPPPRHD</sequence>
<feature type="region of interest" description="Disordered" evidence="1">
    <location>
        <begin position="1"/>
        <end position="30"/>
    </location>
</feature>
<comment type="caution">
    <text evidence="3">The sequence shown here is derived from an EMBL/GenBank/DDBJ whole genome shotgun (WGS) entry which is preliminary data.</text>
</comment>
<keyword evidence="2" id="KW-0472">Membrane</keyword>
<keyword evidence="4" id="KW-1185">Reference proteome</keyword>
<feature type="compositionally biased region" description="Polar residues" evidence="1">
    <location>
        <begin position="1"/>
        <end position="11"/>
    </location>
</feature>
<organism evidence="3 4">
    <name type="scientific">Mycobacterium helveticum</name>
    <dbReference type="NCBI Taxonomy" id="2592811"/>
    <lineage>
        <taxon>Bacteria</taxon>
        <taxon>Bacillati</taxon>
        <taxon>Actinomycetota</taxon>
        <taxon>Actinomycetes</taxon>
        <taxon>Mycobacteriales</taxon>
        <taxon>Mycobacteriaceae</taxon>
        <taxon>Mycobacterium</taxon>
    </lineage>
</organism>
<dbReference type="Proteomes" id="UP000320513">
    <property type="component" value="Unassembled WGS sequence"/>
</dbReference>
<feature type="compositionally biased region" description="Pro residues" evidence="1">
    <location>
        <begin position="126"/>
        <end position="143"/>
    </location>
</feature>
<evidence type="ECO:0000313" key="3">
    <source>
        <dbReference type="EMBL" id="TVS91742.1"/>
    </source>
</evidence>
<feature type="region of interest" description="Disordered" evidence="1">
    <location>
        <begin position="111"/>
        <end position="143"/>
    </location>
</feature>
<name>A0A557XZR0_9MYCO</name>
<reference evidence="3 4" key="1">
    <citation type="submission" date="2019-07" db="EMBL/GenBank/DDBJ databases">
        <title>New Mycobacterium species.</title>
        <authorList>
            <person name="Tortoli E."/>
            <person name="Ghielmetti G."/>
            <person name="Friedel U."/>
            <person name="Trovato A."/>
        </authorList>
    </citation>
    <scope>NUCLEOTIDE SEQUENCE [LARGE SCALE GENOMIC DNA]</scope>
    <source>
        <strain evidence="3 4">16-83</strain>
    </source>
</reference>
<feature type="compositionally biased region" description="Low complexity" evidence="1">
    <location>
        <begin position="12"/>
        <end position="23"/>
    </location>
</feature>
<feature type="non-terminal residue" evidence="3">
    <location>
        <position position="143"/>
    </location>
</feature>
<keyword evidence="2" id="KW-0812">Transmembrane</keyword>
<accession>A0A557XZR0</accession>
<proteinExistence type="predicted"/>
<feature type="transmembrane region" description="Helical" evidence="2">
    <location>
        <begin position="67"/>
        <end position="89"/>
    </location>
</feature>
<evidence type="ECO:0000256" key="2">
    <source>
        <dbReference type="SAM" id="Phobius"/>
    </source>
</evidence>